<evidence type="ECO:0000256" key="3">
    <source>
        <dbReference type="ARBA" id="ARBA00022679"/>
    </source>
</evidence>
<dbReference type="Pfam" id="PF08032">
    <property type="entry name" value="SpoU_sub_bind"/>
    <property type="match status" value="1"/>
</dbReference>
<proteinExistence type="inferred from homology"/>
<dbReference type="EMBL" id="BSUJ01000001">
    <property type="protein sequence ID" value="GMA20768.1"/>
    <property type="molecule type" value="Genomic_DNA"/>
</dbReference>
<keyword evidence="3" id="KW-0808">Transferase</keyword>
<feature type="domain" description="RNA 2-O ribose methyltransferase substrate binding" evidence="5">
    <location>
        <begin position="96"/>
        <end position="172"/>
    </location>
</feature>
<dbReference type="NCBIfam" id="TIGR00186">
    <property type="entry name" value="rRNA_methyl_3"/>
    <property type="match status" value="1"/>
</dbReference>
<feature type="compositionally biased region" description="Gly residues" evidence="4">
    <location>
        <begin position="59"/>
        <end position="86"/>
    </location>
</feature>
<dbReference type="Proteomes" id="UP001157109">
    <property type="component" value="Unassembled WGS sequence"/>
</dbReference>
<dbReference type="SUPFAM" id="SSF55315">
    <property type="entry name" value="L30e-like"/>
    <property type="match status" value="1"/>
</dbReference>
<dbReference type="RefSeq" id="WP_241443978.1">
    <property type="nucleotide sequence ID" value="NZ_BSUJ01000001.1"/>
</dbReference>
<dbReference type="Gene3D" id="3.40.1280.10">
    <property type="match status" value="1"/>
</dbReference>
<dbReference type="SUPFAM" id="SSF75217">
    <property type="entry name" value="alpha/beta knot"/>
    <property type="match status" value="1"/>
</dbReference>
<dbReference type="Gene3D" id="3.30.1330.30">
    <property type="match status" value="1"/>
</dbReference>
<dbReference type="Pfam" id="PF00588">
    <property type="entry name" value="SpoU_methylase"/>
    <property type="match status" value="1"/>
</dbReference>
<accession>A0ABQ6HSW3</accession>
<comment type="caution">
    <text evidence="6">The sequence shown here is derived from an EMBL/GenBank/DDBJ whole genome shotgun (WGS) entry which is preliminary data.</text>
</comment>
<organism evidence="6 7">
    <name type="scientific">Arsenicicoccus piscis</name>
    <dbReference type="NCBI Taxonomy" id="673954"/>
    <lineage>
        <taxon>Bacteria</taxon>
        <taxon>Bacillati</taxon>
        <taxon>Actinomycetota</taxon>
        <taxon>Actinomycetes</taxon>
        <taxon>Micrococcales</taxon>
        <taxon>Intrasporangiaceae</taxon>
        <taxon>Arsenicicoccus</taxon>
    </lineage>
</organism>
<dbReference type="InterPro" id="IPR001537">
    <property type="entry name" value="SpoU_MeTrfase"/>
</dbReference>
<evidence type="ECO:0000259" key="5">
    <source>
        <dbReference type="SMART" id="SM00967"/>
    </source>
</evidence>
<feature type="region of interest" description="Disordered" evidence="4">
    <location>
        <begin position="1"/>
        <end position="95"/>
    </location>
</feature>
<dbReference type="PANTHER" id="PTHR46429">
    <property type="entry name" value="23S RRNA (GUANOSINE-2'-O-)-METHYLTRANSFERASE RLMB"/>
    <property type="match status" value="1"/>
</dbReference>
<keyword evidence="2" id="KW-0489">Methyltransferase</keyword>
<evidence type="ECO:0000256" key="1">
    <source>
        <dbReference type="ARBA" id="ARBA00007228"/>
    </source>
</evidence>
<keyword evidence="7" id="KW-1185">Reference proteome</keyword>
<dbReference type="InterPro" id="IPR029026">
    <property type="entry name" value="tRNA_m1G_MTases_N"/>
</dbReference>
<sequence>MPGNSQRRGAIRKSRKGPTVGSGGNRRRSLEGKGPTPKAEERPNHKAYKAAQRAARDAGQGGQAGRSGGRTGQGGQGGRGGHGGHGGGRKRPTSEIVAGRNSVLEALRAEIPAATLYVASRIDSDDRVREALKIAGDRGIAQLETPRAELDRLTDGAVHQGLALQVPPYDYVDPRDLVDPQTPGIPLVVALDGITDPRNLGAIIRSVAAFGGHGVVVPERRSVAMTAAAWKTSAGAAARIPVARCTNLTRTLEDYRKQGYFVIGLDMDGDVELPALELAGEPLVVVVGSEGKGLSRLVRETCDQIVSIPMSSAVESLNAGLATGVTLYEIARQRSEAGVRR</sequence>
<reference evidence="7" key="1">
    <citation type="journal article" date="2019" name="Int. J. Syst. Evol. Microbiol.">
        <title>The Global Catalogue of Microorganisms (GCM) 10K type strain sequencing project: providing services to taxonomists for standard genome sequencing and annotation.</title>
        <authorList>
            <consortium name="The Broad Institute Genomics Platform"/>
            <consortium name="The Broad Institute Genome Sequencing Center for Infectious Disease"/>
            <person name="Wu L."/>
            <person name="Ma J."/>
        </authorList>
    </citation>
    <scope>NUCLEOTIDE SEQUENCE [LARGE SCALE GENOMIC DNA]</scope>
    <source>
        <strain evidence="7">NBRC 105830</strain>
    </source>
</reference>
<evidence type="ECO:0000313" key="6">
    <source>
        <dbReference type="EMBL" id="GMA20768.1"/>
    </source>
</evidence>
<dbReference type="InterPro" id="IPR029064">
    <property type="entry name" value="Ribosomal_eL30-like_sf"/>
</dbReference>
<dbReference type="InterPro" id="IPR004441">
    <property type="entry name" value="rRNA_MeTrfase_TrmH"/>
</dbReference>
<dbReference type="InterPro" id="IPR029028">
    <property type="entry name" value="Alpha/beta_knot_MTases"/>
</dbReference>
<evidence type="ECO:0000256" key="2">
    <source>
        <dbReference type="ARBA" id="ARBA00022603"/>
    </source>
</evidence>
<dbReference type="InterPro" id="IPR013123">
    <property type="entry name" value="SpoU_subst-bd"/>
</dbReference>
<dbReference type="CDD" id="cd18103">
    <property type="entry name" value="SpoU-like_RlmB"/>
    <property type="match status" value="1"/>
</dbReference>
<gene>
    <name evidence="6" type="ORF">GCM10025862_27890</name>
</gene>
<dbReference type="SMART" id="SM00967">
    <property type="entry name" value="SpoU_sub_bind"/>
    <property type="match status" value="1"/>
</dbReference>
<name>A0ABQ6HSW3_9MICO</name>
<protein>
    <submittedName>
        <fullName evidence="6">23S rRNA (Guanosine(2251)-2'-O)-methyltransferase RlmB</fullName>
    </submittedName>
</protein>
<dbReference type="PANTHER" id="PTHR46429:SF1">
    <property type="entry name" value="23S RRNA (GUANOSINE-2'-O-)-METHYLTRANSFERASE RLMB"/>
    <property type="match status" value="1"/>
</dbReference>
<comment type="similarity">
    <text evidence="1">Belongs to the class IV-like SAM-binding methyltransferase superfamily. RNA methyltransferase TrmH family.</text>
</comment>
<evidence type="ECO:0000313" key="7">
    <source>
        <dbReference type="Proteomes" id="UP001157109"/>
    </source>
</evidence>
<evidence type="ECO:0000256" key="4">
    <source>
        <dbReference type="SAM" id="MobiDB-lite"/>
    </source>
</evidence>